<dbReference type="GO" id="GO:0006999">
    <property type="term" value="P:nuclear pore organization"/>
    <property type="evidence" value="ECO:0007669"/>
    <property type="project" value="TreeGrafter"/>
</dbReference>
<accession>A0A4P9Y1P2</accession>
<dbReference type="AlphaFoldDB" id="A0A4P9Y1P2"/>
<dbReference type="GO" id="GO:0051028">
    <property type="term" value="P:mRNA transport"/>
    <property type="evidence" value="ECO:0007669"/>
    <property type="project" value="UniProtKB-KW"/>
</dbReference>
<proteinExistence type="inferred from homology"/>
<dbReference type="EMBL" id="KZ988248">
    <property type="protein sequence ID" value="RKP12663.1"/>
    <property type="molecule type" value="Genomic_DNA"/>
</dbReference>
<evidence type="ECO:0000256" key="2">
    <source>
        <dbReference type="ARBA" id="ARBA00004567"/>
    </source>
</evidence>
<feature type="transmembrane region" description="Helical" evidence="14">
    <location>
        <begin position="60"/>
        <end position="82"/>
    </location>
</feature>
<name>A0A4P9Y1P2_9FUNG</name>
<gene>
    <name evidence="15" type="ORF">BJ684DRAFT_16872</name>
</gene>
<keyword evidence="10" id="KW-0906">Nuclear pore complex</keyword>
<evidence type="ECO:0000256" key="13">
    <source>
        <dbReference type="SAM" id="MobiDB-lite"/>
    </source>
</evidence>
<dbReference type="GO" id="GO:0015031">
    <property type="term" value="P:protein transport"/>
    <property type="evidence" value="ECO:0007669"/>
    <property type="project" value="UniProtKB-KW"/>
</dbReference>
<evidence type="ECO:0000256" key="10">
    <source>
        <dbReference type="ARBA" id="ARBA00023132"/>
    </source>
</evidence>
<reference evidence="16" key="1">
    <citation type="journal article" date="2018" name="Nat. Microbiol.">
        <title>Leveraging single-cell genomics to expand the fungal tree of life.</title>
        <authorList>
            <person name="Ahrendt S.R."/>
            <person name="Quandt C.A."/>
            <person name="Ciobanu D."/>
            <person name="Clum A."/>
            <person name="Salamov A."/>
            <person name="Andreopoulos B."/>
            <person name="Cheng J.F."/>
            <person name="Woyke T."/>
            <person name="Pelin A."/>
            <person name="Henrissat B."/>
            <person name="Reynolds N.K."/>
            <person name="Benny G.L."/>
            <person name="Smith M.E."/>
            <person name="James T.Y."/>
            <person name="Grigoriev I.V."/>
        </authorList>
    </citation>
    <scope>NUCLEOTIDE SEQUENCE [LARGE SCALE GENOMIC DNA]</scope>
</reference>
<evidence type="ECO:0000313" key="16">
    <source>
        <dbReference type="Proteomes" id="UP000267251"/>
    </source>
</evidence>
<keyword evidence="7" id="KW-0653">Protein transport</keyword>
<evidence type="ECO:0000256" key="9">
    <source>
        <dbReference type="ARBA" id="ARBA00023010"/>
    </source>
</evidence>
<keyword evidence="4" id="KW-0813">Transport</keyword>
<dbReference type="GO" id="GO:0005816">
    <property type="term" value="C:spindle pole body"/>
    <property type="evidence" value="ECO:0007669"/>
    <property type="project" value="TreeGrafter"/>
</dbReference>
<keyword evidence="12" id="KW-0539">Nucleus</keyword>
<dbReference type="GO" id="GO:0031965">
    <property type="term" value="C:nuclear membrane"/>
    <property type="evidence" value="ECO:0007669"/>
    <property type="project" value="UniProtKB-SubCell"/>
</dbReference>
<protein>
    <submittedName>
        <fullName evidence="15">Nucleoporin protein Ndc1-Nup</fullName>
    </submittedName>
</protein>
<evidence type="ECO:0000256" key="14">
    <source>
        <dbReference type="SAM" id="Phobius"/>
    </source>
</evidence>
<dbReference type="Pfam" id="PF09531">
    <property type="entry name" value="Ndc1_Nup"/>
    <property type="match status" value="1"/>
</dbReference>
<evidence type="ECO:0000256" key="12">
    <source>
        <dbReference type="ARBA" id="ARBA00023242"/>
    </source>
</evidence>
<feature type="transmembrane region" description="Helical" evidence="14">
    <location>
        <begin position="103"/>
        <end position="127"/>
    </location>
</feature>
<evidence type="ECO:0000256" key="6">
    <source>
        <dbReference type="ARBA" id="ARBA00022816"/>
    </source>
</evidence>
<dbReference type="GO" id="GO:0070762">
    <property type="term" value="C:nuclear pore transmembrane ring"/>
    <property type="evidence" value="ECO:0007669"/>
    <property type="project" value="TreeGrafter"/>
</dbReference>
<comment type="similarity">
    <text evidence="3">Belongs to the NDC1 family.</text>
</comment>
<keyword evidence="6" id="KW-0509">mRNA transport</keyword>
<evidence type="ECO:0000256" key="7">
    <source>
        <dbReference type="ARBA" id="ARBA00022927"/>
    </source>
</evidence>
<dbReference type="PANTHER" id="PTHR13269:SF6">
    <property type="entry name" value="NUCLEOPORIN NDC1"/>
    <property type="match status" value="1"/>
</dbReference>
<dbReference type="Proteomes" id="UP000267251">
    <property type="component" value="Unassembled WGS sequence"/>
</dbReference>
<comment type="subcellular location">
    <subcellularLocation>
        <location evidence="1">Nucleus membrane</location>
        <topology evidence="1">Multi-pass membrane protein</topology>
    </subcellularLocation>
    <subcellularLocation>
        <location evidence="2">Nucleus</location>
        <location evidence="2">Nuclear pore complex</location>
    </subcellularLocation>
</comment>
<feature type="region of interest" description="Disordered" evidence="13">
    <location>
        <begin position="360"/>
        <end position="382"/>
    </location>
</feature>
<organism evidence="15 16">
    <name type="scientific">Piptocephalis cylindrospora</name>
    <dbReference type="NCBI Taxonomy" id="1907219"/>
    <lineage>
        <taxon>Eukaryota</taxon>
        <taxon>Fungi</taxon>
        <taxon>Fungi incertae sedis</taxon>
        <taxon>Zoopagomycota</taxon>
        <taxon>Zoopagomycotina</taxon>
        <taxon>Zoopagomycetes</taxon>
        <taxon>Zoopagales</taxon>
        <taxon>Piptocephalidaceae</taxon>
        <taxon>Piptocephalis</taxon>
    </lineage>
</organism>
<sequence>MSPEEDPALTNRQYVNQAHIELRQRSMQILTVSALESLALIFLWQFSFSKESLLAALHRILSIGFILRAIPPLVTLAGIIVARKAFVQVQRPCYTSAWDYAHALFSLKMLCYAGTHILSAFVFFYIYHSLNGTGYMDLVAGPRGKTHLNAPFVYNTAFAVCLGMWSALDRVFRQRDHLQFPVVQRSTVPLLKARLPTILVQGFVQPIPCFILFNLMYTIVPQWSHRIYASLFGILADTTLYHPWSVHYLFPPSVLLRTYLAMALTVSAWEVTHTAFEVTITKAWRVSSCLFDPFSGLAYAMSIKNIPLIQRCAFLELDQRSRSDPNWRRALYEDAGRPGGRTAWGFILTPCLAALQDQRDRINPPAPPAGPPKPPTDTGIPTDWKAREFLPEGKDVMRSRRIPVSSVVQRDIQEAVDGGRTYLRDTSKSQLEKRGLLPWVTRPIPTLYAWAKAKALEWTEPWVKGMASAIDRVMRKDQERAPFVDVERTIWAAQALGTLVSASFSEDRYGVVQQDIPQVLSSLLDCLADVEAYAQKIQGLDGVSGPQIHPQCLCLIDVLRRTIYQIVVTFWDYLPQMKMDPKVRDVVRQYAGFST</sequence>
<evidence type="ECO:0000256" key="5">
    <source>
        <dbReference type="ARBA" id="ARBA00022692"/>
    </source>
</evidence>
<dbReference type="OrthoDB" id="67850at2759"/>
<keyword evidence="8 14" id="KW-1133">Transmembrane helix</keyword>
<evidence type="ECO:0000256" key="8">
    <source>
        <dbReference type="ARBA" id="ARBA00022989"/>
    </source>
</evidence>
<dbReference type="GO" id="GO:0030674">
    <property type="term" value="F:protein-macromolecule adaptor activity"/>
    <property type="evidence" value="ECO:0007669"/>
    <property type="project" value="TreeGrafter"/>
</dbReference>
<dbReference type="InterPro" id="IPR019049">
    <property type="entry name" value="Nucleoporin_prot_Ndc1/Nup"/>
</dbReference>
<evidence type="ECO:0000256" key="1">
    <source>
        <dbReference type="ARBA" id="ARBA00004232"/>
    </source>
</evidence>
<keyword evidence="11 14" id="KW-0472">Membrane</keyword>
<evidence type="ECO:0000256" key="4">
    <source>
        <dbReference type="ARBA" id="ARBA00022448"/>
    </source>
</evidence>
<keyword evidence="16" id="KW-1185">Reference proteome</keyword>
<keyword evidence="9" id="KW-0811">Translocation</keyword>
<dbReference type="GO" id="GO:0070631">
    <property type="term" value="P:spindle pole body localization"/>
    <property type="evidence" value="ECO:0007669"/>
    <property type="project" value="TreeGrafter"/>
</dbReference>
<feature type="transmembrane region" description="Helical" evidence="14">
    <location>
        <begin position="152"/>
        <end position="172"/>
    </location>
</feature>
<feature type="transmembrane region" description="Helical" evidence="14">
    <location>
        <begin position="29"/>
        <end position="48"/>
    </location>
</feature>
<evidence type="ECO:0000256" key="11">
    <source>
        <dbReference type="ARBA" id="ARBA00023136"/>
    </source>
</evidence>
<feature type="compositionally biased region" description="Pro residues" evidence="13">
    <location>
        <begin position="364"/>
        <end position="375"/>
    </location>
</feature>
<feature type="transmembrane region" description="Helical" evidence="14">
    <location>
        <begin position="193"/>
        <end position="217"/>
    </location>
</feature>
<keyword evidence="5 14" id="KW-0812">Transmembrane</keyword>
<dbReference type="PANTHER" id="PTHR13269">
    <property type="entry name" value="NUCLEOPORIN NDC1"/>
    <property type="match status" value="1"/>
</dbReference>
<evidence type="ECO:0000313" key="15">
    <source>
        <dbReference type="EMBL" id="RKP12663.1"/>
    </source>
</evidence>
<evidence type="ECO:0000256" key="3">
    <source>
        <dbReference type="ARBA" id="ARBA00005760"/>
    </source>
</evidence>